<comment type="caution">
    <text evidence="1">The sequence shown here is derived from an EMBL/GenBank/DDBJ whole genome shotgun (WGS) entry which is preliminary data.</text>
</comment>
<proteinExistence type="predicted"/>
<organism evidence="1 2">
    <name type="scientific">Elizabethkingia argenteiflava</name>
    <dbReference type="NCBI Taxonomy" id="2681556"/>
    <lineage>
        <taxon>Bacteria</taxon>
        <taxon>Pseudomonadati</taxon>
        <taxon>Bacteroidota</taxon>
        <taxon>Flavobacteriia</taxon>
        <taxon>Flavobacteriales</taxon>
        <taxon>Weeksellaceae</taxon>
        <taxon>Elizabethkingia</taxon>
    </lineage>
</organism>
<protein>
    <submittedName>
        <fullName evidence="1">Uncharacterized protein</fullName>
    </submittedName>
</protein>
<dbReference type="RefSeq" id="WP_166519093.1">
    <property type="nucleotide sequence ID" value="NZ_JAAABJ010000439.1"/>
</dbReference>
<sequence>MHKFWYHSPVRFYNNASELEDMRNPQNTQFFGVNQAYPLDIGEFHRFQIPNTSGYEVNTSNLLLWLNGSVVPAQFGIDDGRLRRVTFKSYETTDAGRFEIKDLSGKSLFFSNCVQFVDSRDHEGRRYVRVATKHYYNRHLFSYQTVYDWMVTNLPAYCLGDISVEVDVNTVRTGNSSSLRMKDSYIDEIVTYQFSSLGDGNILNFIEVHATNNLFFIDGTQRIMKDKLDREDFSMFGKLKLLNVKNYAGLNVLLDEEEIFEDVLLYTLSDDKNRPIEFKDNILIEIKDE</sequence>
<dbReference type="Proteomes" id="UP000553459">
    <property type="component" value="Unassembled WGS sequence"/>
</dbReference>
<keyword evidence="2" id="KW-1185">Reference proteome</keyword>
<accession>A0A845PV82</accession>
<name>A0A845PV82_9FLAO</name>
<gene>
    <name evidence="1" type="ORF">GNY06_05105</name>
</gene>
<dbReference type="EMBL" id="JAAABJ010000439">
    <property type="protein sequence ID" value="NAW50786.1"/>
    <property type="molecule type" value="Genomic_DNA"/>
</dbReference>
<evidence type="ECO:0000313" key="1">
    <source>
        <dbReference type="EMBL" id="NAW50786.1"/>
    </source>
</evidence>
<reference evidence="1 2" key="1">
    <citation type="submission" date="2019-11" db="EMBL/GenBank/DDBJ databases">
        <title>Characterization of Elizabethkingia argenteiflava sp. nov., isolated from inner surface of Soybean Pods.</title>
        <authorList>
            <person name="Mo S."/>
        </authorList>
    </citation>
    <scope>NUCLEOTIDE SEQUENCE [LARGE SCALE GENOMIC DNA]</scope>
    <source>
        <strain evidence="1 2">YB22</strain>
    </source>
</reference>
<evidence type="ECO:0000313" key="2">
    <source>
        <dbReference type="Proteomes" id="UP000553459"/>
    </source>
</evidence>
<dbReference type="AlphaFoldDB" id="A0A845PV82"/>